<keyword evidence="2" id="KW-1133">Transmembrane helix</keyword>
<keyword evidence="2" id="KW-0812">Transmembrane</keyword>
<name>X0XW37_9ZZZZ</name>
<feature type="compositionally biased region" description="Basic and acidic residues" evidence="1">
    <location>
        <begin position="196"/>
        <end position="209"/>
    </location>
</feature>
<dbReference type="AlphaFoldDB" id="X0XW37"/>
<keyword evidence="2" id="KW-0472">Membrane</keyword>
<reference evidence="4" key="1">
    <citation type="journal article" date="2014" name="Front. Microbiol.">
        <title>High frequency of phylogenetically diverse reductive dehalogenase-homologous genes in deep subseafloor sedimentary metagenomes.</title>
        <authorList>
            <person name="Kawai M."/>
            <person name="Futagami T."/>
            <person name="Toyoda A."/>
            <person name="Takaki Y."/>
            <person name="Nishi S."/>
            <person name="Hori S."/>
            <person name="Arai W."/>
            <person name="Tsubouchi T."/>
            <person name="Morono Y."/>
            <person name="Uchiyama I."/>
            <person name="Ito T."/>
            <person name="Fujiyama A."/>
            <person name="Inagaki F."/>
            <person name="Takami H."/>
        </authorList>
    </citation>
    <scope>NUCLEOTIDE SEQUENCE</scope>
    <source>
        <strain evidence="4">Expedition CK06-06</strain>
    </source>
</reference>
<feature type="compositionally biased region" description="Acidic residues" evidence="1">
    <location>
        <begin position="210"/>
        <end position="220"/>
    </location>
</feature>
<feature type="region of interest" description="Disordered" evidence="1">
    <location>
        <begin position="196"/>
        <end position="220"/>
    </location>
</feature>
<protein>
    <recommendedName>
        <fullName evidence="3">YdbS-like PH domain-containing protein</fullName>
    </recommendedName>
</protein>
<evidence type="ECO:0000313" key="4">
    <source>
        <dbReference type="EMBL" id="GAG47564.1"/>
    </source>
</evidence>
<feature type="domain" description="YdbS-like PH" evidence="3">
    <location>
        <begin position="52"/>
        <end position="102"/>
    </location>
</feature>
<comment type="caution">
    <text evidence="4">The sequence shown here is derived from an EMBL/GenBank/DDBJ whole genome shotgun (WGS) entry which is preliminary data.</text>
</comment>
<dbReference type="PANTHER" id="PTHR37938:SF1">
    <property type="entry name" value="BLL0215 PROTEIN"/>
    <property type="match status" value="1"/>
</dbReference>
<feature type="transmembrane region" description="Helical" evidence="2">
    <location>
        <begin position="5"/>
        <end position="22"/>
    </location>
</feature>
<proteinExistence type="predicted"/>
<feature type="transmembrane region" description="Helical" evidence="2">
    <location>
        <begin position="28"/>
        <end position="47"/>
    </location>
</feature>
<feature type="non-terminal residue" evidence="4">
    <location>
        <position position="1"/>
    </location>
</feature>
<dbReference type="PANTHER" id="PTHR37938">
    <property type="entry name" value="BLL0215 PROTEIN"/>
    <property type="match status" value="1"/>
</dbReference>
<sequence length="220" mass="25090">RWSIFFLYLGVFASGAGLIFWLGLQESIWIFIPMYTIFFSIIGFLMVELYRRSHKYIISNQRIVFKGGILTKEERTLRYDKISDINAKQGIIGQIFSFGTIIPISQSGFGLGADQSFAAGGVQLGVKKTKAFGLFGGGKEVQTPRARSYYELHGVHPYKEVKKIVEEMVQGSVITPYQEEQVEFQKEQVDIQKQMRDLLKLQTEPKEGKEEDESEEKPKA</sequence>
<dbReference type="Pfam" id="PF03703">
    <property type="entry name" value="bPH_2"/>
    <property type="match status" value="1"/>
</dbReference>
<evidence type="ECO:0000256" key="1">
    <source>
        <dbReference type="SAM" id="MobiDB-lite"/>
    </source>
</evidence>
<organism evidence="4">
    <name type="scientific">marine sediment metagenome</name>
    <dbReference type="NCBI Taxonomy" id="412755"/>
    <lineage>
        <taxon>unclassified sequences</taxon>
        <taxon>metagenomes</taxon>
        <taxon>ecological metagenomes</taxon>
    </lineage>
</organism>
<accession>X0XW37</accession>
<dbReference type="InterPro" id="IPR005182">
    <property type="entry name" value="YdbS-like_PH"/>
</dbReference>
<evidence type="ECO:0000256" key="2">
    <source>
        <dbReference type="SAM" id="Phobius"/>
    </source>
</evidence>
<gene>
    <name evidence="4" type="ORF">S01H1_75176</name>
</gene>
<evidence type="ECO:0000259" key="3">
    <source>
        <dbReference type="Pfam" id="PF03703"/>
    </source>
</evidence>
<dbReference type="EMBL" id="BARS01050341">
    <property type="protein sequence ID" value="GAG47564.1"/>
    <property type="molecule type" value="Genomic_DNA"/>
</dbReference>